<dbReference type="Proteomes" id="UP000323300">
    <property type="component" value="Unassembled WGS sequence"/>
</dbReference>
<protein>
    <submittedName>
        <fullName evidence="2">Glycoside-hydrolase family GH114</fullName>
    </submittedName>
</protein>
<dbReference type="GO" id="GO:0016787">
    <property type="term" value="F:hydrolase activity"/>
    <property type="evidence" value="ECO:0007669"/>
    <property type="project" value="UniProtKB-KW"/>
</dbReference>
<evidence type="ECO:0000259" key="1">
    <source>
        <dbReference type="Pfam" id="PF03537"/>
    </source>
</evidence>
<gene>
    <name evidence="2" type="ORF">SAMN04488498_10325</name>
</gene>
<accession>A0A1I3X7Z0</accession>
<keyword evidence="2" id="KW-0378">Hydrolase</keyword>
<keyword evidence="3" id="KW-1185">Reference proteome</keyword>
<dbReference type="SUPFAM" id="SSF51445">
    <property type="entry name" value="(Trans)glycosidases"/>
    <property type="match status" value="1"/>
</dbReference>
<organism evidence="2 3">
    <name type="scientific">Neomesorhizobium albiziae</name>
    <dbReference type="NCBI Taxonomy" id="335020"/>
    <lineage>
        <taxon>Bacteria</taxon>
        <taxon>Pseudomonadati</taxon>
        <taxon>Pseudomonadota</taxon>
        <taxon>Alphaproteobacteria</taxon>
        <taxon>Hyphomicrobiales</taxon>
        <taxon>Phyllobacteriaceae</taxon>
        <taxon>Neomesorhizobium</taxon>
    </lineage>
</organism>
<feature type="domain" description="Glycoside-hydrolase family GH114 TIM-barrel" evidence="1">
    <location>
        <begin position="29"/>
        <end position="128"/>
    </location>
</feature>
<dbReference type="Pfam" id="PF03537">
    <property type="entry name" value="Glyco_hydro_114"/>
    <property type="match status" value="1"/>
</dbReference>
<sequence>MLSGDYASGSAAQAAGIVFLPPNGGYDSQLGGDYPPPAGVKTVSRDRQSPAAPGVYSICYFNGFQTQAEETAMWKEKHPDLLLRGQDGKPVEDGNWPGEFLLDTSTAAKRQAIFSVIAPWIRKCADDGL</sequence>
<evidence type="ECO:0000313" key="2">
    <source>
        <dbReference type="EMBL" id="SFK15427.1"/>
    </source>
</evidence>
<dbReference type="InterPro" id="IPR004352">
    <property type="entry name" value="GH114_TIM-barrel"/>
</dbReference>
<dbReference type="EMBL" id="FOSL01000003">
    <property type="protein sequence ID" value="SFK15427.1"/>
    <property type="molecule type" value="Genomic_DNA"/>
</dbReference>
<name>A0A1I3X7Z0_9HYPH</name>
<proteinExistence type="predicted"/>
<dbReference type="InterPro" id="IPR017853">
    <property type="entry name" value="GH"/>
</dbReference>
<evidence type="ECO:0000313" key="3">
    <source>
        <dbReference type="Proteomes" id="UP000323300"/>
    </source>
</evidence>
<reference evidence="2 3" key="1">
    <citation type="submission" date="2016-10" db="EMBL/GenBank/DDBJ databases">
        <authorList>
            <person name="Varghese N."/>
            <person name="Submissions S."/>
        </authorList>
    </citation>
    <scope>NUCLEOTIDE SEQUENCE [LARGE SCALE GENOMIC DNA]</scope>
    <source>
        <strain evidence="2 3">DSM 21822</strain>
    </source>
</reference>
<dbReference type="AlphaFoldDB" id="A0A1I3X7Z0"/>